<reference evidence="3" key="1">
    <citation type="submission" date="2021-06" db="EMBL/GenBank/DDBJ databases">
        <authorList>
            <person name="Kallberg Y."/>
            <person name="Tangrot J."/>
            <person name="Rosling A."/>
        </authorList>
    </citation>
    <scope>NUCLEOTIDE SEQUENCE</scope>
    <source>
        <strain evidence="3">MA453B</strain>
    </source>
</reference>
<evidence type="ECO:0000313" key="3">
    <source>
        <dbReference type="EMBL" id="CAG8780599.1"/>
    </source>
</evidence>
<evidence type="ECO:0000313" key="4">
    <source>
        <dbReference type="Proteomes" id="UP000789405"/>
    </source>
</evidence>
<comment type="caution">
    <text evidence="3">The sequence shown here is derived from an EMBL/GenBank/DDBJ whole genome shotgun (WGS) entry which is preliminary data.</text>
</comment>
<keyword evidence="2" id="KW-0472">Membrane</keyword>
<accession>A0A9N9JG30</accession>
<keyword evidence="2" id="KW-0812">Transmembrane</keyword>
<feature type="non-terminal residue" evidence="3">
    <location>
        <position position="1"/>
    </location>
</feature>
<protein>
    <submittedName>
        <fullName evidence="3">17669_t:CDS:1</fullName>
    </submittedName>
</protein>
<sequence length="313" mass="36221">MPLEYAEEIEITQEVTSSDQEGVTTALQRYENRINNLENTIQEGVITTLQPYANRINNLENTIQDNSALRERNYQLHSERVEVIQQKKIFLNNLKMFKFKFLDFMDEEVELNFEGWNEKEENWPEYQQEEENPWNCDEKEESTWSINNEEVEEPTTSLSIEQENPSDVVVGKTNDNYYFEFGLLVLVLVLMPFSMVLSWICCALLLYRAKFLLAKLRLADGDYVTLLDPLSIRYSQMSIRDVFQHSNRPIEDTINQLLEDGIDSSLAVSNTNGQIFFYIPSKILGERTKYPSAILAKTMTEAAGISSVVGRFG</sequence>
<organism evidence="3 4">
    <name type="scientific">Dentiscutata erythropus</name>
    <dbReference type="NCBI Taxonomy" id="1348616"/>
    <lineage>
        <taxon>Eukaryota</taxon>
        <taxon>Fungi</taxon>
        <taxon>Fungi incertae sedis</taxon>
        <taxon>Mucoromycota</taxon>
        <taxon>Glomeromycotina</taxon>
        <taxon>Glomeromycetes</taxon>
        <taxon>Diversisporales</taxon>
        <taxon>Gigasporaceae</taxon>
        <taxon>Dentiscutata</taxon>
    </lineage>
</organism>
<feature type="transmembrane region" description="Helical" evidence="2">
    <location>
        <begin position="181"/>
        <end position="207"/>
    </location>
</feature>
<proteinExistence type="predicted"/>
<dbReference type="EMBL" id="CAJVPY010021734">
    <property type="protein sequence ID" value="CAG8780599.1"/>
    <property type="molecule type" value="Genomic_DNA"/>
</dbReference>
<dbReference type="Proteomes" id="UP000789405">
    <property type="component" value="Unassembled WGS sequence"/>
</dbReference>
<name>A0A9N9JG30_9GLOM</name>
<keyword evidence="1" id="KW-0175">Coiled coil</keyword>
<gene>
    <name evidence="3" type="ORF">DERYTH_LOCUS19599</name>
</gene>
<keyword evidence="4" id="KW-1185">Reference proteome</keyword>
<evidence type="ECO:0000256" key="2">
    <source>
        <dbReference type="SAM" id="Phobius"/>
    </source>
</evidence>
<evidence type="ECO:0000256" key="1">
    <source>
        <dbReference type="SAM" id="Coils"/>
    </source>
</evidence>
<keyword evidence="2" id="KW-1133">Transmembrane helix</keyword>
<feature type="coiled-coil region" evidence="1">
    <location>
        <begin position="20"/>
        <end position="47"/>
    </location>
</feature>
<dbReference type="AlphaFoldDB" id="A0A9N9JG30"/>